<dbReference type="Proteomes" id="UP000469452">
    <property type="component" value="Unassembled WGS sequence"/>
</dbReference>
<evidence type="ECO:0000313" key="8">
    <source>
        <dbReference type="EMBL" id="RHZ39898.1"/>
    </source>
</evidence>
<dbReference type="EMBL" id="VJMI01003800">
    <property type="protein sequence ID" value="KAF0774427.1"/>
    <property type="molecule type" value="Genomic_DNA"/>
</dbReference>
<dbReference type="EMBL" id="QUTB01001681">
    <property type="protein sequence ID" value="RHY75181.1"/>
    <property type="molecule type" value="Genomic_DNA"/>
</dbReference>
<evidence type="ECO:0000313" key="7">
    <source>
        <dbReference type="EMBL" id="RHY80799.1"/>
    </source>
</evidence>
<proteinExistence type="predicted"/>
<comment type="caution">
    <text evidence="8">The sequence shown here is derived from an EMBL/GenBank/DDBJ whole genome shotgun (WGS) entry which is preliminary data.</text>
</comment>
<gene>
    <name evidence="1" type="ORF">AaE_001872</name>
    <name evidence="2" type="ORF">DYB25_005194</name>
    <name evidence="7" type="ORF">DYB26_000607</name>
    <name evidence="9" type="ORF">DYB28_000149</name>
    <name evidence="4" type="ORF">DYB30_002404</name>
    <name evidence="8" type="ORF">DYB31_002018</name>
    <name evidence="6" type="ORF">DYB34_005603</name>
    <name evidence="3" type="ORF">DYB36_006179</name>
    <name evidence="5" type="ORF">DYB38_005848</name>
</gene>
<dbReference type="EMBL" id="QUTA01013186">
    <property type="protein sequence ID" value="RHX96765.1"/>
    <property type="molecule type" value="Genomic_DNA"/>
</dbReference>
<dbReference type="Proteomes" id="UP000266239">
    <property type="component" value="Unassembled WGS sequence"/>
</dbReference>
<dbReference type="Proteomes" id="UP000266643">
    <property type="component" value="Unassembled WGS sequence"/>
</dbReference>
<evidence type="ECO:0000313" key="9">
    <source>
        <dbReference type="EMBL" id="RLO00816.1"/>
    </source>
</evidence>
<evidence type="ECO:0000313" key="3">
    <source>
        <dbReference type="EMBL" id="RHY23126.1"/>
    </source>
</evidence>
<organism evidence="8 12">
    <name type="scientific">Aphanomyces astaci</name>
    <name type="common">Crayfish plague agent</name>
    <dbReference type="NCBI Taxonomy" id="112090"/>
    <lineage>
        <taxon>Eukaryota</taxon>
        <taxon>Sar</taxon>
        <taxon>Stramenopiles</taxon>
        <taxon>Oomycota</taxon>
        <taxon>Saprolegniomycetes</taxon>
        <taxon>Saprolegniales</taxon>
        <taxon>Verrucalvaceae</taxon>
        <taxon>Aphanomyces</taxon>
    </lineage>
</organism>
<dbReference type="Proteomes" id="UP000265427">
    <property type="component" value="Unassembled WGS sequence"/>
</dbReference>
<evidence type="ECO:0000313" key="16">
    <source>
        <dbReference type="Proteomes" id="UP000283543"/>
    </source>
</evidence>
<dbReference type="EMBL" id="QUTI01038701">
    <property type="protein sequence ID" value="RLO00816.1"/>
    <property type="molecule type" value="Genomic_DNA"/>
</dbReference>
<dbReference type="EMBL" id="QUTC01006562">
    <property type="protein sequence ID" value="RHY51508.1"/>
    <property type="molecule type" value="Genomic_DNA"/>
</dbReference>
<reference evidence="9 15" key="1">
    <citation type="journal article" date="2018" name="J. Invertebr. Pathol.">
        <title>New genotyping method for the causative agent of crayfish plague (Aphanomyces astaci) based on whole genome data.</title>
        <authorList>
            <person name="Minardi D."/>
            <person name="Studholme D.J."/>
            <person name="van der Giezen M."/>
            <person name="Pretto T."/>
            <person name="Oidtmann B."/>
        </authorList>
    </citation>
    <scope>NUCLEOTIDE SEQUENCE [LARGE SCALE GENOMIC DNA]</scope>
    <source>
        <strain evidence="9 15">KB13</strain>
    </source>
</reference>
<evidence type="ECO:0000313" key="11">
    <source>
        <dbReference type="Proteomes" id="UP000265716"/>
    </source>
</evidence>
<accession>A0A397FTU1</accession>
<dbReference type="Proteomes" id="UP000286510">
    <property type="component" value="Unassembled WGS sequence"/>
</dbReference>
<evidence type="ECO:0000313" key="2">
    <source>
        <dbReference type="EMBL" id="RHX96765.1"/>
    </source>
</evidence>
<dbReference type="VEuPathDB" id="FungiDB:H257_01246"/>
<protein>
    <submittedName>
        <fullName evidence="8">Uncharacterized protein</fullName>
    </submittedName>
</protein>
<evidence type="ECO:0000313" key="17">
    <source>
        <dbReference type="Proteomes" id="UP000286510"/>
    </source>
</evidence>
<dbReference type="AlphaFoldDB" id="A0A397FTU1"/>
<dbReference type="EMBL" id="QUTF01027076">
    <property type="protein sequence ID" value="RHY80799.1"/>
    <property type="molecule type" value="Genomic_DNA"/>
</dbReference>
<evidence type="ECO:0000313" key="6">
    <source>
        <dbReference type="EMBL" id="RHY75181.1"/>
    </source>
</evidence>
<dbReference type="EMBL" id="QUSZ01002187">
    <property type="protein sequence ID" value="RHY23126.1"/>
    <property type="molecule type" value="Genomic_DNA"/>
</dbReference>
<evidence type="ECO:0000313" key="12">
    <source>
        <dbReference type="Proteomes" id="UP000266196"/>
    </source>
</evidence>
<reference evidence="1 18" key="3">
    <citation type="submission" date="2019-06" db="EMBL/GenBank/DDBJ databases">
        <title>Genomics analysis of Aphanomyces spp. identifies a new class of oomycete effector associated with host adaptation.</title>
        <authorList>
            <person name="Gaulin E."/>
        </authorList>
    </citation>
    <scope>NUCLEOTIDE SEQUENCE [LARGE SCALE GENOMIC DNA]</scope>
    <source>
        <strain evidence="1 18">E</strain>
    </source>
</reference>
<evidence type="ECO:0000313" key="15">
    <source>
        <dbReference type="Proteomes" id="UP000275652"/>
    </source>
</evidence>
<evidence type="ECO:0000313" key="4">
    <source>
        <dbReference type="EMBL" id="RHY47372.1"/>
    </source>
</evidence>
<reference evidence="10 11" key="2">
    <citation type="submission" date="2018-08" db="EMBL/GenBank/DDBJ databases">
        <title>Aphanomyces genome sequencing and annotation.</title>
        <authorList>
            <person name="Minardi D."/>
            <person name="Oidtmann B."/>
            <person name="Van Der Giezen M."/>
            <person name="Studholme D.J."/>
        </authorList>
    </citation>
    <scope>NUCLEOTIDE SEQUENCE [LARGE SCALE GENOMIC DNA]</scope>
    <source>
        <strain evidence="8 12">197901</strain>
        <strain evidence="4 14">D2</strain>
        <strain evidence="7 17">FDL457</strain>
        <strain evidence="3 10">Kv</strain>
        <strain evidence="5 11">SA</strain>
        <strain evidence="6 16">Si</strain>
        <strain evidence="2 13">Yx</strain>
    </source>
</reference>
<dbReference type="Proteomes" id="UP000266196">
    <property type="component" value="Unassembled WGS sequence"/>
</dbReference>
<evidence type="ECO:0000313" key="18">
    <source>
        <dbReference type="Proteomes" id="UP000469452"/>
    </source>
</evidence>
<dbReference type="Proteomes" id="UP000283543">
    <property type="component" value="Unassembled WGS sequence"/>
</dbReference>
<evidence type="ECO:0000313" key="13">
    <source>
        <dbReference type="Proteomes" id="UP000266239"/>
    </source>
</evidence>
<name>A0A397FTU1_APHAT</name>
<sequence length="196" mass="22254">MVAAAKRVTWSTTTVHEFHLGHNACSVPSTGGPSVGLVGAAVTSRTAPVDDRLTAIPRSHRDQLLPPMRRIELLRDAGYAVDEIAVFCMATNQCRTERHETEQEYVALIRQRQYETYLVKQQIIAMEMERQRQLYLHRHYQMNMLPPHKVLRSRAASSDYVRQSSFPSYAAPPTGVVDVQVLDNKRRRLSVDALLN</sequence>
<dbReference type="EMBL" id="QUTD01008153">
    <property type="protein sequence ID" value="RHY47372.1"/>
    <property type="molecule type" value="Genomic_DNA"/>
</dbReference>
<evidence type="ECO:0000313" key="14">
    <source>
        <dbReference type="Proteomes" id="UP000266643"/>
    </source>
</evidence>
<evidence type="ECO:0000313" key="1">
    <source>
        <dbReference type="EMBL" id="KAF0774427.1"/>
    </source>
</evidence>
<dbReference type="EMBL" id="QUTE01003320">
    <property type="protein sequence ID" value="RHZ39898.1"/>
    <property type="molecule type" value="Genomic_DNA"/>
</dbReference>
<dbReference type="Proteomes" id="UP000265716">
    <property type="component" value="Unassembled WGS sequence"/>
</dbReference>
<dbReference type="Proteomes" id="UP000275652">
    <property type="component" value="Unassembled WGS sequence"/>
</dbReference>
<evidence type="ECO:0000313" key="10">
    <source>
        <dbReference type="Proteomes" id="UP000265427"/>
    </source>
</evidence>
<evidence type="ECO:0000313" key="5">
    <source>
        <dbReference type="EMBL" id="RHY51508.1"/>
    </source>
</evidence>